<evidence type="ECO:0000256" key="1">
    <source>
        <dbReference type="ARBA" id="ARBA00004370"/>
    </source>
</evidence>
<feature type="transmembrane region" description="Helical" evidence="14">
    <location>
        <begin position="484"/>
        <end position="503"/>
    </location>
</feature>
<dbReference type="OrthoDB" id="6500128at2759"/>
<dbReference type="GO" id="GO:0016020">
    <property type="term" value="C:membrane"/>
    <property type="evidence" value="ECO:0007669"/>
    <property type="project" value="UniProtKB-SubCell"/>
</dbReference>
<gene>
    <name evidence="17" type="ORF">CCAM_LOCUS29049</name>
</gene>
<reference evidence="17 18" key="1">
    <citation type="submission" date="2018-04" db="EMBL/GenBank/DDBJ databases">
        <authorList>
            <person name="Vogel A."/>
        </authorList>
    </citation>
    <scope>NUCLEOTIDE SEQUENCE [LARGE SCALE GENOMIC DNA]</scope>
</reference>
<dbReference type="FunFam" id="1.20.1560.10:FF:000002">
    <property type="entry name" value="ABC transporter C family member 5"/>
    <property type="match status" value="1"/>
</dbReference>
<dbReference type="Gene3D" id="3.40.50.300">
    <property type="entry name" value="P-loop containing nucleotide triphosphate hydrolases"/>
    <property type="match status" value="2"/>
</dbReference>
<dbReference type="InterPro" id="IPR003439">
    <property type="entry name" value="ABC_transporter-like_ATP-bd"/>
</dbReference>
<dbReference type="AlphaFoldDB" id="A0A484ME73"/>
<dbReference type="InterPro" id="IPR036640">
    <property type="entry name" value="ABC1_TM_sf"/>
</dbReference>
<comment type="catalytic activity">
    <reaction evidence="13">
        <text>ATP + H2O + xenobioticSide 1 = ADP + phosphate + xenobioticSide 2.</text>
        <dbReference type="EC" id="7.6.2.2"/>
    </reaction>
</comment>
<dbReference type="PROSITE" id="PS00211">
    <property type="entry name" value="ABC_TRANSPORTER_1"/>
    <property type="match status" value="2"/>
</dbReference>
<comment type="subcellular location">
    <subcellularLocation>
        <location evidence="1">Membrane</location>
    </subcellularLocation>
    <subcellularLocation>
        <location evidence="2">Plastid</location>
    </subcellularLocation>
</comment>
<dbReference type="CDD" id="cd03244">
    <property type="entry name" value="ABCC_MRP_domain2"/>
    <property type="match status" value="1"/>
</dbReference>
<evidence type="ECO:0000256" key="10">
    <source>
        <dbReference type="ARBA" id="ARBA00022967"/>
    </source>
</evidence>
<dbReference type="PANTHER" id="PTHR24223">
    <property type="entry name" value="ATP-BINDING CASSETTE SUB-FAMILY C"/>
    <property type="match status" value="1"/>
</dbReference>
<evidence type="ECO:0000313" key="18">
    <source>
        <dbReference type="Proteomes" id="UP000595140"/>
    </source>
</evidence>
<dbReference type="GO" id="GO:0016887">
    <property type="term" value="F:ATP hydrolysis activity"/>
    <property type="evidence" value="ECO:0007669"/>
    <property type="project" value="InterPro"/>
</dbReference>
<dbReference type="SMART" id="SM00382">
    <property type="entry name" value="AAA"/>
    <property type="match status" value="2"/>
</dbReference>
<dbReference type="GO" id="GO:0009536">
    <property type="term" value="C:plastid"/>
    <property type="evidence" value="ECO:0007669"/>
    <property type="project" value="UniProtKB-SubCell"/>
</dbReference>
<dbReference type="InterPro" id="IPR011527">
    <property type="entry name" value="ABC1_TM_dom"/>
</dbReference>
<evidence type="ECO:0000256" key="5">
    <source>
        <dbReference type="ARBA" id="ARBA00022448"/>
    </source>
</evidence>
<feature type="transmembrane region" description="Helical" evidence="14">
    <location>
        <begin position="600"/>
        <end position="623"/>
    </location>
</feature>
<accession>A0A484ME73</accession>
<dbReference type="Proteomes" id="UP000595140">
    <property type="component" value="Unassembled WGS sequence"/>
</dbReference>
<dbReference type="FunFam" id="3.40.50.300:FF:000630">
    <property type="entry name" value="ATP-binding cassette (ABC) transporter, putative"/>
    <property type="match status" value="1"/>
</dbReference>
<feature type="domain" description="ABC transmembrane type-1" evidence="16">
    <location>
        <begin position="371"/>
        <end position="657"/>
    </location>
</feature>
<evidence type="ECO:0000256" key="7">
    <source>
        <dbReference type="ARBA" id="ARBA00022737"/>
    </source>
</evidence>
<feature type="transmembrane region" description="Helical" evidence="14">
    <location>
        <begin position="404"/>
        <end position="427"/>
    </location>
</feature>
<evidence type="ECO:0000256" key="8">
    <source>
        <dbReference type="ARBA" id="ARBA00022741"/>
    </source>
</evidence>
<dbReference type="GO" id="GO:0005524">
    <property type="term" value="F:ATP binding"/>
    <property type="evidence" value="ECO:0007669"/>
    <property type="project" value="UniProtKB-KW"/>
</dbReference>
<evidence type="ECO:0000259" key="16">
    <source>
        <dbReference type="PROSITE" id="PS50929"/>
    </source>
</evidence>
<evidence type="ECO:0000256" key="11">
    <source>
        <dbReference type="ARBA" id="ARBA00022989"/>
    </source>
</evidence>
<evidence type="ECO:0000256" key="6">
    <source>
        <dbReference type="ARBA" id="ARBA00022692"/>
    </source>
</evidence>
<comment type="similarity">
    <text evidence="3">Belongs to the ABC transporter superfamily. ABCC family. Conjugate transporter (TC 3.A.1.208) subfamily.</text>
</comment>
<dbReference type="PROSITE" id="PS50929">
    <property type="entry name" value="ABC_TM1F"/>
    <property type="match status" value="1"/>
</dbReference>
<feature type="domain" description="ABC transporter" evidence="15">
    <location>
        <begin position="77"/>
        <end position="302"/>
    </location>
</feature>
<dbReference type="PROSITE" id="PS50893">
    <property type="entry name" value="ABC_TRANSPORTER_2"/>
    <property type="match status" value="2"/>
</dbReference>
<dbReference type="InterPro" id="IPR027417">
    <property type="entry name" value="P-loop_NTPase"/>
</dbReference>
<evidence type="ECO:0000256" key="12">
    <source>
        <dbReference type="ARBA" id="ARBA00023136"/>
    </source>
</evidence>
<dbReference type="FunFam" id="3.40.50.300:FF:000973">
    <property type="entry name" value="Multidrug resistance-associated protein 4"/>
    <property type="match status" value="1"/>
</dbReference>
<dbReference type="CDD" id="cd03250">
    <property type="entry name" value="ABCC_MRP_domain1"/>
    <property type="match status" value="1"/>
</dbReference>
<dbReference type="Pfam" id="PF00664">
    <property type="entry name" value="ABC_membrane"/>
    <property type="match status" value="1"/>
</dbReference>
<keyword evidence="12 14" id="KW-0472">Membrane</keyword>
<feature type="domain" description="ABC transporter" evidence="15">
    <location>
        <begin position="692"/>
        <end position="925"/>
    </location>
</feature>
<dbReference type="PANTHER" id="PTHR24223:SF330">
    <property type="entry name" value="ATP-BINDING CASSETTE SUB-FAMILY C MEMBER 10"/>
    <property type="match status" value="1"/>
</dbReference>
<dbReference type="Gene3D" id="1.20.1560.10">
    <property type="entry name" value="ABC transporter type 1, transmembrane domain"/>
    <property type="match status" value="2"/>
</dbReference>
<dbReference type="SUPFAM" id="SSF52540">
    <property type="entry name" value="P-loop containing nucleoside triphosphate hydrolases"/>
    <property type="match status" value="2"/>
</dbReference>
<protein>
    <recommendedName>
        <fullName evidence="4">ABC-type xenobiotic transporter</fullName>
        <ecNumber evidence="4">7.6.2.2</ecNumber>
    </recommendedName>
</protein>
<dbReference type="InterPro" id="IPR003593">
    <property type="entry name" value="AAA+_ATPase"/>
</dbReference>
<evidence type="ECO:0000256" key="9">
    <source>
        <dbReference type="ARBA" id="ARBA00022840"/>
    </source>
</evidence>
<keyword evidence="18" id="KW-1185">Reference proteome</keyword>
<dbReference type="CDD" id="cd18605">
    <property type="entry name" value="ABC_6TM_MRP7_D2_like"/>
    <property type="match status" value="1"/>
</dbReference>
<dbReference type="GO" id="GO:0008559">
    <property type="term" value="F:ABC-type xenobiotic transporter activity"/>
    <property type="evidence" value="ECO:0007669"/>
    <property type="project" value="UniProtKB-EC"/>
</dbReference>
<keyword evidence="8" id="KW-0547">Nucleotide-binding</keyword>
<evidence type="ECO:0000256" key="3">
    <source>
        <dbReference type="ARBA" id="ARBA00009726"/>
    </source>
</evidence>
<dbReference type="SUPFAM" id="SSF90123">
    <property type="entry name" value="ABC transporter transmembrane region"/>
    <property type="match status" value="1"/>
</dbReference>
<feature type="transmembrane region" description="Helical" evidence="14">
    <location>
        <begin position="509"/>
        <end position="528"/>
    </location>
</feature>
<keyword evidence="6 14" id="KW-0812">Transmembrane</keyword>
<evidence type="ECO:0000259" key="15">
    <source>
        <dbReference type="PROSITE" id="PS50893"/>
    </source>
</evidence>
<keyword evidence="9" id="KW-0067">ATP-binding</keyword>
<evidence type="ECO:0000256" key="2">
    <source>
        <dbReference type="ARBA" id="ARBA00004474"/>
    </source>
</evidence>
<dbReference type="Pfam" id="PF00005">
    <property type="entry name" value="ABC_tran"/>
    <property type="match status" value="2"/>
</dbReference>
<evidence type="ECO:0000256" key="13">
    <source>
        <dbReference type="ARBA" id="ARBA00034018"/>
    </source>
</evidence>
<keyword evidence="7" id="KW-0677">Repeat</keyword>
<keyword evidence="5" id="KW-0813">Transport</keyword>
<keyword evidence="11 14" id="KW-1133">Transmembrane helix</keyword>
<evidence type="ECO:0000256" key="4">
    <source>
        <dbReference type="ARBA" id="ARBA00012191"/>
    </source>
</evidence>
<sequence>MMGYELDAATVFTCLALFNNLISPLNSFPWVINGLIDAIISTKRLSRYLSCFEHEVAKEHTGPKQSNNEDNDVAIFVHDASCIWSSSDEKQLDIVLDHVNLFIPKGLLVAVVGEVGSGKSSLLNMILGEMKLINGAIHVNGSIAYVPQVPWILSGTIRDNILFGRSYDAMRYSEVLHACSMDFDILRMAGGDMAHVGEKGVNLSGGQRARLALARAIYHGAYIYILDDILSAVDAHVAFSILHTAILGPLMKQRTCILCTHNLQAITAADIVVVMDKGHVKFVGNPTSLSCPTSFAFSSIDELNASSIAHTERRKPTISTDPLCLVDSDSDIMCGGGGAQEIVELERREEGRVEVMVYKKYAAFSGWIITVVIGVSAIMMQASRNGNDVWLSYWVDSTGSNQKSYSTACYLVILSAICLANSFLTLVRSFSFAYGGLRAAVKVHDQLLKNLTIAPISFFDQTPSGRILNRLSSDLYTIDDSLPFILNILLANFIGLLGVVVVLSYVQVLFLFLLLPFWFIYSRLQFYYRSTSRELRRLDSVSRSPIYASFTESMDGSSTIRAFMSKDLFLTRFFQNMMVYQRTSYSEATASLWLSLRLQWLAAFIISFIAVMAVIGSHGYLHINIGTPGLVGLALSYAAPIVSSLGSFLSSFTETEKEMVSMERVLQYMDIPQEELIEGRRVNQSWPSQGEINFQNVTLKYMPALPPALRGVTFAIAGGTQVGIIGRTGAGKSSILNALFRLYPICGGRIVVDGIDTSDVSLRDLRERFSVVPQAPFLFEGSLRTNLDPLCVYDDIEIWKVLEKCHLKEEVEAAGGLDMDVKGFGAPFSVGQRQLLCLVRALLKSSKILCLDECTASVDTPTASKLHKVIKDECQGTTVIAIAHRISTVLDMDNILIFDQGILVEQGHPYDLVEDESSLFSSFAKASNM</sequence>
<evidence type="ECO:0000256" key="14">
    <source>
        <dbReference type="SAM" id="Phobius"/>
    </source>
</evidence>
<dbReference type="InterPro" id="IPR050173">
    <property type="entry name" value="ABC_transporter_C-like"/>
</dbReference>
<feature type="transmembrane region" description="Helical" evidence="14">
    <location>
        <begin position="361"/>
        <end position="384"/>
    </location>
</feature>
<organism evidence="17 18">
    <name type="scientific">Cuscuta campestris</name>
    <dbReference type="NCBI Taxonomy" id="132261"/>
    <lineage>
        <taxon>Eukaryota</taxon>
        <taxon>Viridiplantae</taxon>
        <taxon>Streptophyta</taxon>
        <taxon>Embryophyta</taxon>
        <taxon>Tracheophyta</taxon>
        <taxon>Spermatophyta</taxon>
        <taxon>Magnoliopsida</taxon>
        <taxon>eudicotyledons</taxon>
        <taxon>Gunneridae</taxon>
        <taxon>Pentapetalae</taxon>
        <taxon>asterids</taxon>
        <taxon>lamiids</taxon>
        <taxon>Solanales</taxon>
        <taxon>Convolvulaceae</taxon>
        <taxon>Cuscuteae</taxon>
        <taxon>Cuscuta</taxon>
        <taxon>Cuscuta subgen. Grammica</taxon>
        <taxon>Cuscuta sect. Cleistogrammica</taxon>
    </lineage>
</organism>
<dbReference type="EMBL" id="OOIL02003368">
    <property type="protein sequence ID" value="VFQ87273.1"/>
    <property type="molecule type" value="Genomic_DNA"/>
</dbReference>
<dbReference type="EC" id="7.6.2.2" evidence="4"/>
<name>A0A484ME73_9ASTE</name>
<feature type="transmembrane region" description="Helical" evidence="14">
    <location>
        <begin position="629"/>
        <end position="652"/>
    </location>
</feature>
<evidence type="ECO:0000313" key="17">
    <source>
        <dbReference type="EMBL" id="VFQ87273.1"/>
    </source>
</evidence>
<keyword evidence="10" id="KW-1278">Translocase</keyword>
<dbReference type="InterPro" id="IPR017871">
    <property type="entry name" value="ABC_transporter-like_CS"/>
</dbReference>
<proteinExistence type="inferred from homology"/>